<dbReference type="Proteomes" id="UP000073604">
    <property type="component" value="Chromosome"/>
</dbReference>
<proteinExistence type="predicted"/>
<accession>A0A142CWB7</accession>
<evidence type="ECO:0000313" key="2">
    <source>
        <dbReference type="Proteomes" id="UP000073604"/>
    </source>
</evidence>
<protein>
    <submittedName>
        <fullName evidence="1">Fe-S-cluster oxidoreductase</fullName>
    </submittedName>
</protein>
<dbReference type="STRING" id="53952.A0127_07760"/>
<sequence>MKKWVATIDLVTLKVEADPAFKFKCLENCGLCCERLEIPLRDEDIERIEELGYNAWEFVDYEKLFYRGDKFLGYAIKKNPVTDACVFLDPETKKCKIYNHRPLACRLYPFVFVKHGEKMEIYVKEDSFCPGINHPEGKPITKEFLMKEYGDIIEEYRRRVIHETQKTQVNASV</sequence>
<dbReference type="KEGG" id="tpep:A0127_07760"/>
<dbReference type="PANTHER" id="PTHR35866">
    <property type="entry name" value="PUTATIVE-RELATED"/>
    <property type="match status" value="1"/>
</dbReference>
<dbReference type="RefSeq" id="WP_054841263.1">
    <property type="nucleotide sequence ID" value="NZ_CP014750.1"/>
</dbReference>
<dbReference type="EMBL" id="CP014750">
    <property type="protein sequence ID" value="AMQ19069.1"/>
    <property type="molecule type" value="Genomic_DNA"/>
</dbReference>
<dbReference type="OrthoDB" id="36424at2157"/>
<dbReference type="GeneID" id="27140434"/>
<reference evidence="2" key="1">
    <citation type="submission" date="2016-03" db="EMBL/GenBank/DDBJ databases">
        <authorList>
            <person name="Oger P.M."/>
        </authorList>
    </citation>
    <scope>NUCLEOTIDE SEQUENCE [LARGE SCALE GENOMIC DNA]</scope>
    <source>
        <strain evidence="2">OG-1</strain>
    </source>
</reference>
<organism evidence="1 2">
    <name type="scientific">Thermococcus peptonophilus</name>
    <dbReference type="NCBI Taxonomy" id="53952"/>
    <lineage>
        <taxon>Archaea</taxon>
        <taxon>Methanobacteriati</taxon>
        <taxon>Methanobacteriota</taxon>
        <taxon>Thermococci</taxon>
        <taxon>Thermococcales</taxon>
        <taxon>Thermococcaceae</taxon>
        <taxon>Thermococcus</taxon>
    </lineage>
</organism>
<dbReference type="Pfam" id="PF03692">
    <property type="entry name" value="CxxCxxCC"/>
    <property type="match status" value="1"/>
</dbReference>
<evidence type="ECO:0000313" key="1">
    <source>
        <dbReference type="EMBL" id="AMQ19069.1"/>
    </source>
</evidence>
<gene>
    <name evidence="1" type="ORF">A0127_07760</name>
</gene>
<dbReference type="PANTHER" id="PTHR35866:SF2">
    <property type="entry name" value="YKGJ FAMILY CYSTEINE CLUSTER PROTEIN"/>
    <property type="match status" value="1"/>
</dbReference>
<dbReference type="InterPro" id="IPR005358">
    <property type="entry name" value="Puta_zinc/iron-chelating_dom"/>
</dbReference>
<dbReference type="AlphaFoldDB" id="A0A142CWB7"/>
<keyword evidence="2" id="KW-1185">Reference proteome</keyword>
<name>A0A142CWB7_9EURY</name>